<organism evidence="8 9">
    <name type="scientific">Nocardia terpenica</name>
    <dbReference type="NCBI Taxonomy" id="455432"/>
    <lineage>
        <taxon>Bacteria</taxon>
        <taxon>Bacillati</taxon>
        <taxon>Actinomycetota</taxon>
        <taxon>Actinomycetes</taxon>
        <taxon>Mycobacteriales</taxon>
        <taxon>Nocardiaceae</taxon>
        <taxon>Nocardia</taxon>
    </lineage>
</organism>
<keyword evidence="6 7" id="KW-0472">Membrane</keyword>
<feature type="transmembrane region" description="Helical" evidence="7">
    <location>
        <begin position="112"/>
        <end position="130"/>
    </location>
</feature>
<proteinExistence type="predicted"/>
<evidence type="ECO:0000256" key="5">
    <source>
        <dbReference type="ARBA" id="ARBA00022989"/>
    </source>
</evidence>
<dbReference type="SUPFAM" id="SSF161098">
    <property type="entry name" value="MetI-like"/>
    <property type="match status" value="1"/>
</dbReference>
<dbReference type="InterPro" id="IPR035906">
    <property type="entry name" value="MetI-like_sf"/>
</dbReference>
<dbReference type="GO" id="GO:0005886">
    <property type="term" value="C:plasma membrane"/>
    <property type="evidence" value="ECO:0007669"/>
    <property type="project" value="UniProtKB-SubCell"/>
</dbReference>
<evidence type="ECO:0000313" key="8">
    <source>
        <dbReference type="EMBL" id="QIS22039.1"/>
    </source>
</evidence>
<reference evidence="8 9" key="1">
    <citation type="journal article" date="2019" name="ACS Chem. Biol.">
        <title>Identification and Mobilization of a Cryptic Antibiotic Biosynthesis Gene Locus from a Human-Pathogenic Nocardia Isolate.</title>
        <authorList>
            <person name="Herisse M."/>
            <person name="Ishida K."/>
            <person name="Porter J.L."/>
            <person name="Howden B."/>
            <person name="Hertweck C."/>
            <person name="Stinear T.P."/>
            <person name="Pidot S.J."/>
        </authorList>
    </citation>
    <scope>NUCLEOTIDE SEQUENCE [LARGE SCALE GENOMIC DNA]</scope>
    <source>
        <strain evidence="8 9">AUSMDU00012715</strain>
    </source>
</reference>
<dbReference type="Proteomes" id="UP000500953">
    <property type="component" value="Chromosome"/>
</dbReference>
<dbReference type="AlphaFoldDB" id="A0A6G9Z8W2"/>
<dbReference type="EMBL" id="CP046173">
    <property type="protein sequence ID" value="QIS22039.1"/>
    <property type="molecule type" value="Genomic_DNA"/>
</dbReference>
<evidence type="ECO:0000256" key="4">
    <source>
        <dbReference type="ARBA" id="ARBA00022692"/>
    </source>
</evidence>
<accession>A0A6G9Z8W2</accession>
<keyword evidence="3" id="KW-1003">Cell membrane</keyword>
<protein>
    <submittedName>
        <fullName evidence="8">ABC transporter permease subunit</fullName>
    </submittedName>
</protein>
<sequence>MLRRGRLRWTSAHFRDVPVQVVPYSQLNTALQARIASHTEPEVARVQDWHPYAGELLPLSRPALAVLAIFSIIWRWNDFLWPLIVAQDESKQTLPVAIARFAGEQAIPFDQILAVSVVSIIPVVVLFLILQRQIISGLVRGAVR</sequence>
<evidence type="ECO:0000256" key="2">
    <source>
        <dbReference type="ARBA" id="ARBA00022448"/>
    </source>
</evidence>
<dbReference type="PANTHER" id="PTHR43744">
    <property type="entry name" value="ABC TRANSPORTER PERMEASE PROTEIN MG189-RELATED-RELATED"/>
    <property type="match status" value="1"/>
</dbReference>
<keyword evidence="5 7" id="KW-1133">Transmembrane helix</keyword>
<gene>
    <name evidence="8" type="ORF">F6W96_30535</name>
</gene>
<dbReference type="Gene3D" id="1.10.3720.10">
    <property type="entry name" value="MetI-like"/>
    <property type="match status" value="1"/>
</dbReference>
<evidence type="ECO:0000256" key="3">
    <source>
        <dbReference type="ARBA" id="ARBA00022475"/>
    </source>
</evidence>
<feature type="transmembrane region" description="Helical" evidence="7">
    <location>
        <begin position="59"/>
        <end position="76"/>
    </location>
</feature>
<keyword evidence="4 7" id="KW-0812">Transmembrane</keyword>
<name>A0A6G9Z8W2_9NOCA</name>
<keyword evidence="2" id="KW-0813">Transport</keyword>
<comment type="subcellular location">
    <subcellularLocation>
        <location evidence="1">Cell membrane</location>
        <topology evidence="1">Multi-pass membrane protein</topology>
    </subcellularLocation>
</comment>
<evidence type="ECO:0000256" key="6">
    <source>
        <dbReference type="ARBA" id="ARBA00023136"/>
    </source>
</evidence>
<evidence type="ECO:0000256" key="7">
    <source>
        <dbReference type="SAM" id="Phobius"/>
    </source>
</evidence>
<evidence type="ECO:0000313" key="9">
    <source>
        <dbReference type="Proteomes" id="UP000500953"/>
    </source>
</evidence>
<evidence type="ECO:0000256" key="1">
    <source>
        <dbReference type="ARBA" id="ARBA00004651"/>
    </source>
</evidence>
<dbReference type="PANTHER" id="PTHR43744:SF12">
    <property type="entry name" value="ABC TRANSPORTER PERMEASE PROTEIN MG189-RELATED"/>
    <property type="match status" value="1"/>
</dbReference>